<proteinExistence type="predicted"/>
<organism evidence="1 2">
    <name type="scientific">Dysosmobacter segnis</name>
    <dbReference type="NCBI Taxonomy" id="2763042"/>
    <lineage>
        <taxon>Bacteria</taxon>
        <taxon>Bacillati</taxon>
        <taxon>Bacillota</taxon>
        <taxon>Clostridia</taxon>
        <taxon>Eubacteriales</taxon>
        <taxon>Oscillospiraceae</taxon>
        <taxon>Dysosmobacter</taxon>
    </lineage>
</organism>
<protein>
    <submittedName>
        <fullName evidence="1">Toxin-antitoxin system toxin component, PIN family</fullName>
    </submittedName>
</protein>
<name>A0A923MM19_9FIRM</name>
<dbReference type="EMBL" id="JACOQI010000096">
    <property type="protein sequence ID" value="MBC5772396.1"/>
    <property type="molecule type" value="Genomic_DNA"/>
</dbReference>
<feature type="non-terminal residue" evidence="1">
    <location>
        <position position="1"/>
    </location>
</feature>
<dbReference type="AlphaFoldDB" id="A0A923MM19"/>
<keyword evidence="2" id="KW-1185">Reference proteome</keyword>
<dbReference type="Proteomes" id="UP000620327">
    <property type="component" value="Unassembled WGS sequence"/>
</dbReference>
<evidence type="ECO:0000313" key="1">
    <source>
        <dbReference type="EMBL" id="MBC5772396.1"/>
    </source>
</evidence>
<evidence type="ECO:0000313" key="2">
    <source>
        <dbReference type="Proteomes" id="UP000620327"/>
    </source>
</evidence>
<gene>
    <name evidence="1" type="ORF">H8Z83_19190</name>
</gene>
<reference evidence="1" key="1">
    <citation type="submission" date="2020-08" db="EMBL/GenBank/DDBJ databases">
        <title>Genome public.</title>
        <authorList>
            <person name="Liu C."/>
            <person name="Sun Q."/>
        </authorList>
    </citation>
    <scope>NUCLEOTIDE SEQUENCE</scope>
    <source>
        <strain evidence="1">BX15</strain>
    </source>
</reference>
<sequence>YDYRILCEYREVLQRPKFGFSKSEINSLLDWFEACGRSVLAEPLEDVFVDEADKKFYEVAKFCGAVLVTGNLKHFPEDPLVMSVADFLEKRRS</sequence>
<comment type="caution">
    <text evidence="1">The sequence shown here is derived from an EMBL/GenBank/DDBJ whole genome shotgun (WGS) entry which is preliminary data.</text>
</comment>
<accession>A0A923MM19</accession>